<proteinExistence type="predicted"/>
<dbReference type="InterPro" id="IPR001173">
    <property type="entry name" value="Glyco_trans_2-like"/>
</dbReference>
<reference evidence="2 3" key="1">
    <citation type="submission" date="2018-12" db="EMBL/GenBank/DDBJ databases">
        <title>Marinifilum JC070 sp. nov., a marine bacterium isolated from Yongle Blue Hole in the South China Sea.</title>
        <authorList>
            <person name="Fu T."/>
        </authorList>
    </citation>
    <scope>NUCLEOTIDE SEQUENCE [LARGE SCALE GENOMIC DNA]</scope>
    <source>
        <strain evidence="2 3">JC070</strain>
    </source>
</reference>
<gene>
    <name evidence="2" type="ORF">ELS83_12540</name>
</gene>
<dbReference type="Pfam" id="PF00535">
    <property type="entry name" value="Glycos_transf_2"/>
    <property type="match status" value="1"/>
</dbReference>
<dbReference type="Proteomes" id="UP000732105">
    <property type="component" value="Unassembled WGS sequence"/>
</dbReference>
<protein>
    <submittedName>
        <fullName evidence="2">Glycosyltransferase</fullName>
    </submittedName>
</protein>
<sequence length="302" mass="36224">MKVCGFTIVKNAVKYDYPVLESIKSALPLVDKFVVALGDSDDETEELIRSIQSDKIEYIYSVWPTNNKNGHFLGDETNKALDRISDDYTWCLYLQSDEVLHEDDYSEIREAMEKYKDDLEVDGFLFNWKHFWGSYDYLAYGRKWYRRDTRIIRNNKKVRSWHDAQGFRKVDGEKPIGVPLKAFVYHYGWVRSPKLMKKKVNNSLWNKRFWGKGKVQESEFDFSRDYDCVVEYDGIHPSVMTDRMKQIDWKVDINPKIKNYKSKERFLMWFERISGHRLFENQHFHVYGKGKRSSNFWDEPLF</sequence>
<dbReference type="Gene3D" id="3.90.550.10">
    <property type="entry name" value="Spore Coat Polysaccharide Biosynthesis Protein SpsA, Chain A"/>
    <property type="match status" value="1"/>
</dbReference>
<accession>A0ABX1WXR4</accession>
<keyword evidence="3" id="KW-1185">Reference proteome</keyword>
<comment type="caution">
    <text evidence="2">The sequence shown here is derived from an EMBL/GenBank/DDBJ whole genome shotgun (WGS) entry which is preliminary data.</text>
</comment>
<evidence type="ECO:0000259" key="1">
    <source>
        <dbReference type="Pfam" id="PF00535"/>
    </source>
</evidence>
<dbReference type="RefSeq" id="WP_171595922.1">
    <property type="nucleotide sequence ID" value="NZ_RZNH01000020.1"/>
</dbReference>
<evidence type="ECO:0000313" key="3">
    <source>
        <dbReference type="Proteomes" id="UP000732105"/>
    </source>
</evidence>
<organism evidence="2 3">
    <name type="scientific">Marinifilum caeruleilacunae</name>
    <dbReference type="NCBI Taxonomy" id="2499076"/>
    <lineage>
        <taxon>Bacteria</taxon>
        <taxon>Pseudomonadati</taxon>
        <taxon>Bacteroidota</taxon>
        <taxon>Bacteroidia</taxon>
        <taxon>Marinilabiliales</taxon>
        <taxon>Marinifilaceae</taxon>
    </lineage>
</organism>
<feature type="domain" description="Glycosyltransferase 2-like" evidence="1">
    <location>
        <begin position="10"/>
        <end position="170"/>
    </location>
</feature>
<dbReference type="SUPFAM" id="SSF53448">
    <property type="entry name" value="Nucleotide-diphospho-sugar transferases"/>
    <property type="match status" value="1"/>
</dbReference>
<dbReference type="EMBL" id="RZNH01000020">
    <property type="protein sequence ID" value="NOU60650.1"/>
    <property type="molecule type" value="Genomic_DNA"/>
</dbReference>
<dbReference type="InterPro" id="IPR029044">
    <property type="entry name" value="Nucleotide-diphossugar_trans"/>
</dbReference>
<name>A0ABX1WXR4_9BACT</name>
<evidence type="ECO:0000313" key="2">
    <source>
        <dbReference type="EMBL" id="NOU60650.1"/>
    </source>
</evidence>